<dbReference type="Gene3D" id="3.20.20.100">
    <property type="entry name" value="NADP-dependent oxidoreductase domain"/>
    <property type="match status" value="1"/>
</dbReference>
<proteinExistence type="predicted"/>
<dbReference type="GO" id="GO:0005737">
    <property type="term" value="C:cytoplasm"/>
    <property type="evidence" value="ECO:0007669"/>
    <property type="project" value="TreeGrafter"/>
</dbReference>
<keyword evidence="4" id="KW-1185">Reference proteome</keyword>
<feature type="domain" description="NADP-dependent oxidoreductase" evidence="2">
    <location>
        <begin position="23"/>
        <end position="297"/>
    </location>
</feature>
<dbReference type="GO" id="GO:0016491">
    <property type="term" value="F:oxidoreductase activity"/>
    <property type="evidence" value="ECO:0007669"/>
    <property type="project" value="UniProtKB-KW"/>
</dbReference>
<evidence type="ECO:0000313" key="4">
    <source>
        <dbReference type="Proteomes" id="UP000006281"/>
    </source>
</evidence>
<dbReference type="InterPro" id="IPR020471">
    <property type="entry name" value="AKR"/>
</dbReference>
<dbReference type="HOGENOM" id="CLU_023205_2_1_11"/>
<dbReference type="InterPro" id="IPR050791">
    <property type="entry name" value="Aldo-Keto_reductase"/>
</dbReference>
<reference evidence="3 4" key="1">
    <citation type="journal article" date="2012" name="BMC Genomics">
        <title>Complete genome sequence of Saccharothrix espanaensis DSM 44229T and comparison to the other completely sequenced Pseudonocardiaceae.</title>
        <authorList>
            <person name="Strobel T."/>
            <person name="Al-Dilaimi A."/>
            <person name="Blom J."/>
            <person name="Gessner A."/>
            <person name="Kalinowski J."/>
            <person name="Luzhetska M."/>
            <person name="Puhler A."/>
            <person name="Szczepanowski R."/>
            <person name="Bechthold A."/>
            <person name="Ruckert C."/>
        </authorList>
    </citation>
    <scope>NUCLEOTIDE SEQUENCE [LARGE SCALE GENOMIC DNA]</scope>
    <source>
        <strain evidence="4">ATCC 51144 / DSM 44229 / JCM 9112 / NBRC 15066 / NRRL 15764</strain>
    </source>
</reference>
<dbReference type="Pfam" id="PF00248">
    <property type="entry name" value="Aldo_ket_red"/>
    <property type="match status" value="1"/>
</dbReference>
<accession>K0K357</accession>
<gene>
    <name evidence="3" type="ordered locus">BN6_54820</name>
</gene>
<dbReference type="PANTHER" id="PTHR43625:SF77">
    <property type="entry name" value="ALDO-KETO REDUCTASE"/>
    <property type="match status" value="1"/>
</dbReference>
<evidence type="ECO:0000313" key="3">
    <source>
        <dbReference type="EMBL" id="CCH32741.1"/>
    </source>
</evidence>
<dbReference type="InterPro" id="IPR023210">
    <property type="entry name" value="NADP_OxRdtase_dom"/>
</dbReference>
<sequence length="299" mass="31151">MRPTPLGTAALGTTGLTAPAQGLGCMRLSARTPDAAAVINRALDLGVTFLDTADLYGAGANEELVGAALRHRRDEAVVCTKFGVVRTADGMTTRGDAGYVRAACDASLRRLGVEVIDLYYLHDRDPRVPVEETAGAMAELVAAGKVRHLGLSNATADDLRRASSVHPIAALQSEWSLVARQVEEVVPVCAELGIGVVPYCPQGAGQLNFLDPTARRAHAPGAAPAARELLDAVADVARDHGARPGQVALAWVRQQAVKWGVAVVPIPGTTKVAHLAENVAALEVELTAAELSRLDSASA</sequence>
<dbReference type="Proteomes" id="UP000006281">
    <property type="component" value="Chromosome"/>
</dbReference>
<dbReference type="KEGG" id="sesp:BN6_54820"/>
<organism evidence="3 4">
    <name type="scientific">Saccharothrix espanaensis (strain ATCC 51144 / DSM 44229 / JCM 9112 / NBRC 15066 / NRRL 15764)</name>
    <dbReference type="NCBI Taxonomy" id="1179773"/>
    <lineage>
        <taxon>Bacteria</taxon>
        <taxon>Bacillati</taxon>
        <taxon>Actinomycetota</taxon>
        <taxon>Actinomycetes</taxon>
        <taxon>Pseudonocardiales</taxon>
        <taxon>Pseudonocardiaceae</taxon>
        <taxon>Saccharothrix</taxon>
    </lineage>
</organism>
<dbReference type="SUPFAM" id="SSF51430">
    <property type="entry name" value="NAD(P)-linked oxidoreductase"/>
    <property type="match status" value="1"/>
</dbReference>
<dbReference type="RefSeq" id="WP_015102853.1">
    <property type="nucleotide sequence ID" value="NC_019673.1"/>
</dbReference>
<protein>
    <submittedName>
        <fullName evidence="3">Aldo/keto reductase</fullName>
        <ecNumber evidence="3">1.1.1.-</ecNumber>
    </submittedName>
</protein>
<dbReference type="PANTHER" id="PTHR43625">
    <property type="entry name" value="AFLATOXIN B1 ALDEHYDE REDUCTASE"/>
    <property type="match status" value="1"/>
</dbReference>
<dbReference type="STRING" id="1179773.BN6_54820"/>
<name>K0K357_SACES</name>
<dbReference type="InterPro" id="IPR036812">
    <property type="entry name" value="NAD(P)_OxRdtase_dom_sf"/>
</dbReference>
<dbReference type="PRINTS" id="PR00069">
    <property type="entry name" value="ALDKETRDTASE"/>
</dbReference>
<dbReference type="PATRIC" id="fig|1179773.3.peg.5527"/>
<dbReference type="eggNOG" id="COG0667">
    <property type="taxonomic scope" value="Bacteria"/>
</dbReference>
<dbReference type="BioCyc" id="SESP1179773:BN6_RS26495-MONOMER"/>
<evidence type="ECO:0000259" key="2">
    <source>
        <dbReference type="Pfam" id="PF00248"/>
    </source>
</evidence>
<evidence type="ECO:0000256" key="1">
    <source>
        <dbReference type="ARBA" id="ARBA00023002"/>
    </source>
</evidence>
<dbReference type="EC" id="1.1.1.-" evidence="3"/>
<keyword evidence="1 3" id="KW-0560">Oxidoreductase</keyword>
<dbReference type="AlphaFoldDB" id="K0K357"/>
<dbReference type="EMBL" id="HE804045">
    <property type="protein sequence ID" value="CCH32741.1"/>
    <property type="molecule type" value="Genomic_DNA"/>
</dbReference>